<dbReference type="SUPFAM" id="SSF56112">
    <property type="entry name" value="Protein kinase-like (PK-like)"/>
    <property type="match status" value="1"/>
</dbReference>
<organism evidence="2 3">
    <name type="scientific">Silicimonas algicola</name>
    <dbReference type="NCBI Taxonomy" id="1826607"/>
    <lineage>
        <taxon>Bacteria</taxon>
        <taxon>Pseudomonadati</taxon>
        <taxon>Pseudomonadota</taxon>
        <taxon>Alphaproteobacteria</taxon>
        <taxon>Rhodobacterales</taxon>
        <taxon>Paracoccaceae</taxon>
    </lineage>
</organism>
<comment type="caution">
    <text evidence="2">The sequence shown here is derived from an EMBL/GenBank/DDBJ whole genome shotgun (WGS) entry which is preliminary data.</text>
</comment>
<evidence type="ECO:0000259" key="1">
    <source>
        <dbReference type="Pfam" id="PF01636"/>
    </source>
</evidence>
<evidence type="ECO:0000313" key="2">
    <source>
        <dbReference type="EMBL" id="PWK56536.1"/>
    </source>
</evidence>
<dbReference type="AlphaFoldDB" id="A0A316G958"/>
<keyword evidence="3" id="KW-1185">Reference proteome</keyword>
<accession>A0A316G958</accession>
<proteinExistence type="predicted"/>
<dbReference type="InterPro" id="IPR002575">
    <property type="entry name" value="Aminoglycoside_PTrfase"/>
</dbReference>
<dbReference type="EMBL" id="QGGV01000004">
    <property type="protein sequence ID" value="PWK56536.1"/>
    <property type="molecule type" value="Genomic_DNA"/>
</dbReference>
<dbReference type="OrthoDB" id="9809275at2"/>
<feature type="domain" description="Aminoglycoside phosphotransferase" evidence="1">
    <location>
        <begin position="22"/>
        <end position="248"/>
    </location>
</feature>
<evidence type="ECO:0000313" key="3">
    <source>
        <dbReference type="Proteomes" id="UP000245390"/>
    </source>
</evidence>
<dbReference type="KEGG" id="salo:EF888_21335"/>
<dbReference type="InterPro" id="IPR011009">
    <property type="entry name" value="Kinase-like_dom_sf"/>
</dbReference>
<gene>
    <name evidence="2" type="ORF">C8D95_104208</name>
</gene>
<sequence length="316" mass="35142">MPEPDEALRDFATDAGWSRASFEAVEGDLSPRSYFRLKEGRQSAILMDSRSDRDVARRFVRVGDWLTVSGVSAPAILFGREDDGLLLCEDFGNYSATKLLASDPAFEAEFDTAAVDLLLTLRNGIPPDLPCPDPRDLAAMTSLADDFYPGADGHALALFRDCLQAILLKLDGPVTVSLRDFHADNILWLPDRQGVRRMGLIDFQDAFLAHPVYDLVSLLTDARTEVPRDRRARVIENYARRSGDDMRTLLPAFSAYSAQRNLRILGIFHRAAAQGRPQHLPKVPRVRRYLVEALDHPQFDAVREATLAALPEGVPA</sequence>
<dbReference type="Proteomes" id="UP000245390">
    <property type="component" value="Unassembled WGS sequence"/>
</dbReference>
<name>A0A316G958_9RHOB</name>
<dbReference type="Gene3D" id="3.90.1200.10">
    <property type="match status" value="1"/>
</dbReference>
<protein>
    <recommendedName>
        <fullName evidence="1">Aminoglycoside phosphotransferase domain-containing protein</fullName>
    </recommendedName>
</protein>
<dbReference type="Pfam" id="PF01636">
    <property type="entry name" value="APH"/>
    <property type="match status" value="1"/>
</dbReference>
<reference evidence="2 3" key="1">
    <citation type="submission" date="2018-05" db="EMBL/GenBank/DDBJ databases">
        <title>Genomic Encyclopedia of Type Strains, Phase IV (KMG-IV): sequencing the most valuable type-strain genomes for metagenomic binning, comparative biology and taxonomic classification.</title>
        <authorList>
            <person name="Goeker M."/>
        </authorList>
    </citation>
    <scope>NUCLEOTIDE SEQUENCE [LARGE SCALE GENOMIC DNA]</scope>
    <source>
        <strain evidence="2 3">DSM 103371</strain>
    </source>
</reference>
<dbReference type="Gene3D" id="3.30.200.20">
    <property type="entry name" value="Phosphorylase Kinase, domain 1"/>
    <property type="match status" value="1"/>
</dbReference>
<dbReference type="RefSeq" id="WP_109759223.1">
    <property type="nucleotide sequence ID" value="NZ_CP034588.1"/>
</dbReference>